<name>A0A7D5I6A5_9EURY</name>
<proteinExistence type="predicted"/>
<dbReference type="Proteomes" id="UP000509594">
    <property type="component" value="Chromosome"/>
</dbReference>
<dbReference type="EMBL" id="CP058215">
    <property type="protein sequence ID" value="QLC51104.1"/>
    <property type="molecule type" value="Genomic_DNA"/>
</dbReference>
<dbReference type="KEGG" id="mzi:HWN40_13190"/>
<evidence type="ECO:0008006" key="3">
    <source>
        <dbReference type="Google" id="ProtNLM"/>
    </source>
</evidence>
<dbReference type="OrthoDB" id="380850at2157"/>
<gene>
    <name evidence="1" type="ORF">HWN40_13190</name>
</gene>
<dbReference type="AlphaFoldDB" id="A0A7D5I6A5"/>
<dbReference type="InterPro" id="IPR029060">
    <property type="entry name" value="PIN-like_dom_sf"/>
</dbReference>
<reference evidence="1 2" key="1">
    <citation type="submission" date="2020-06" db="EMBL/GenBank/DDBJ databases">
        <title>Methanolobus halotolerans sp. nov., isolated from a saline lake Tus in Siberia.</title>
        <authorList>
            <person name="Shen Y."/>
            <person name="Chen S.-C."/>
            <person name="Lai M.-C."/>
            <person name="Huang H.-H."/>
            <person name="Chiu H.-H."/>
            <person name="Tang S.-L."/>
            <person name="Rogozin D.Y."/>
            <person name="Degermendzhy A.G."/>
        </authorList>
    </citation>
    <scope>NUCLEOTIDE SEQUENCE [LARGE SCALE GENOMIC DNA]</scope>
    <source>
        <strain evidence="1 2">DSM 21339</strain>
    </source>
</reference>
<accession>A0A7D5I6A5</accession>
<dbReference type="RefSeq" id="WP_176966159.1">
    <property type="nucleotide sequence ID" value="NZ_CP058215.1"/>
</dbReference>
<protein>
    <recommendedName>
        <fullName evidence="3">PIN domain-containing protein</fullName>
    </recommendedName>
</protein>
<keyword evidence="2" id="KW-1185">Reference proteome</keyword>
<sequence length="218" mass="25734">MGKKIVIDACVAIDLNVHKVSFLDDFLNVLGEDTIHISSINYQEIFNGDIRRKLQRSPKVSIHENDQSAFEQFSDELEPLKINMGKKDRHVLFLAKTIDADYVVSSDLNVVDKTEKYQRYRNFEHLRPLTTVSLLAYLYKQGNIEYDVFFEKSLYLFKNKEIDNVLNDLSRQNLNTNRQDQIAIINDCKKNFKYRFDLYREPLNKELSRIWSTVRVQT</sequence>
<dbReference type="SUPFAM" id="SSF88723">
    <property type="entry name" value="PIN domain-like"/>
    <property type="match status" value="1"/>
</dbReference>
<evidence type="ECO:0000313" key="1">
    <source>
        <dbReference type="EMBL" id="QLC51104.1"/>
    </source>
</evidence>
<dbReference type="GeneID" id="55822647"/>
<evidence type="ECO:0000313" key="2">
    <source>
        <dbReference type="Proteomes" id="UP000509594"/>
    </source>
</evidence>
<organism evidence="1 2">
    <name type="scientific">Methanolobus zinderi</name>
    <dbReference type="NCBI Taxonomy" id="536044"/>
    <lineage>
        <taxon>Archaea</taxon>
        <taxon>Methanobacteriati</taxon>
        <taxon>Methanobacteriota</taxon>
        <taxon>Stenosarchaea group</taxon>
        <taxon>Methanomicrobia</taxon>
        <taxon>Methanosarcinales</taxon>
        <taxon>Methanosarcinaceae</taxon>
        <taxon>Methanolobus</taxon>
    </lineage>
</organism>